<evidence type="ECO:0000313" key="2">
    <source>
        <dbReference type="EMBL" id="CAF87332.1"/>
    </source>
</evidence>
<protein>
    <submittedName>
        <fullName evidence="2">(spotted green pufferfish) hypothetical protein</fullName>
    </submittedName>
</protein>
<reference evidence="2" key="2">
    <citation type="submission" date="2004-02" db="EMBL/GenBank/DDBJ databases">
        <authorList>
            <consortium name="Genoscope"/>
            <consortium name="Whitehead Institute Centre for Genome Research"/>
        </authorList>
    </citation>
    <scope>NUCLEOTIDE SEQUENCE</scope>
</reference>
<proteinExistence type="predicted"/>
<sequence length="57" mass="6202">AKAKERAYDFRGDAFRGIQVSYPVPEPVLTPRAREVYAPWSPPSSPPAPSTEAKAST</sequence>
<reference evidence="2" key="1">
    <citation type="journal article" date="2004" name="Nature">
        <title>Genome duplication in the teleost fish Tetraodon nigroviridis reveals the early vertebrate proto-karyotype.</title>
        <authorList>
            <person name="Jaillon O."/>
            <person name="Aury J.-M."/>
            <person name="Brunet F."/>
            <person name="Petit J.-L."/>
            <person name="Stange-Thomann N."/>
            <person name="Mauceli E."/>
            <person name="Bouneau L."/>
            <person name="Fischer C."/>
            <person name="Ozouf-Costaz C."/>
            <person name="Bernot A."/>
            <person name="Nicaud S."/>
            <person name="Jaffe D."/>
            <person name="Fisher S."/>
            <person name="Lutfalla G."/>
            <person name="Dossat C."/>
            <person name="Segurens B."/>
            <person name="Dasilva C."/>
            <person name="Salanoubat M."/>
            <person name="Levy M."/>
            <person name="Boudet N."/>
            <person name="Castellano S."/>
            <person name="Anthouard V."/>
            <person name="Jubin C."/>
            <person name="Castelli V."/>
            <person name="Katinka M."/>
            <person name="Vacherie B."/>
            <person name="Biemont C."/>
            <person name="Skalli Z."/>
            <person name="Cattolico L."/>
            <person name="Poulain J."/>
            <person name="De Berardinis V."/>
            <person name="Cruaud C."/>
            <person name="Duprat S."/>
            <person name="Brottier P."/>
            <person name="Coutanceau J.-P."/>
            <person name="Gouzy J."/>
            <person name="Parra G."/>
            <person name="Lardier G."/>
            <person name="Chapple C."/>
            <person name="McKernan K.J."/>
            <person name="McEwan P."/>
            <person name="Bosak S."/>
            <person name="Kellis M."/>
            <person name="Volff J.-N."/>
            <person name="Guigo R."/>
            <person name="Zody M.C."/>
            <person name="Mesirov J."/>
            <person name="Lindblad-Toh K."/>
            <person name="Birren B."/>
            <person name="Nusbaum C."/>
            <person name="Kahn D."/>
            <person name="Robinson-Rechavi M."/>
            <person name="Laudet V."/>
            <person name="Schachter V."/>
            <person name="Quetier F."/>
            <person name="Saurin W."/>
            <person name="Scarpelli C."/>
            <person name="Wincker P."/>
            <person name="Lander E.S."/>
            <person name="Weissenbach J."/>
            <person name="Roest Crollius H."/>
        </authorList>
    </citation>
    <scope>NUCLEOTIDE SEQUENCE [LARGE SCALE GENOMIC DNA]</scope>
</reference>
<feature type="compositionally biased region" description="Pro residues" evidence="1">
    <location>
        <begin position="40"/>
        <end position="49"/>
    </location>
</feature>
<feature type="region of interest" description="Disordered" evidence="1">
    <location>
        <begin position="36"/>
        <end position="57"/>
    </location>
</feature>
<gene>
    <name evidence="2" type="ORF">GSTENG00038319001</name>
</gene>
<dbReference type="AlphaFoldDB" id="Q4TIF0"/>
<dbReference type="EMBL" id="CAAE01002202">
    <property type="protein sequence ID" value="CAF87332.1"/>
    <property type="molecule type" value="Genomic_DNA"/>
</dbReference>
<accession>Q4TIF0</accession>
<name>Q4TIF0_TETNG</name>
<evidence type="ECO:0000256" key="1">
    <source>
        <dbReference type="SAM" id="MobiDB-lite"/>
    </source>
</evidence>
<feature type="non-terminal residue" evidence="2">
    <location>
        <position position="1"/>
    </location>
</feature>
<comment type="caution">
    <text evidence="2">The sequence shown here is derived from an EMBL/GenBank/DDBJ whole genome shotgun (WGS) entry which is preliminary data.</text>
</comment>
<dbReference type="KEGG" id="tng:GSTEN00038319G001"/>
<organism evidence="2">
    <name type="scientific">Tetraodon nigroviridis</name>
    <name type="common">Spotted green pufferfish</name>
    <name type="synonym">Chelonodon nigroviridis</name>
    <dbReference type="NCBI Taxonomy" id="99883"/>
    <lineage>
        <taxon>Eukaryota</taxon>
        <taxon>Metazoa</taxon>
        <taxon>Chordata</taxon>
        <taxon>Craniata</taxon>
        <taxon>Vertebrata</taxon>
        <taxon>Euteleostomi</taxon>
        <taxon>Actinopterygii</taxon>
        <taxon>Neopterygii</taxon>
        <taxon>Teleostei</taxon>
        <taxon>Neoteleostei</taxon>
        <taxon>Acanthomorphata</taxon>
        <taxon>Eupercaria</taxon>
        <taxon>Tetraodontiformes</taxon>
        <taxon>Tetradontoidea</taxon>
        <taxon>Tetraodontidae</taxon>
        <taxon>Tetraodon</taxon>
    </lineage>
</organism>
<dbReference type="OrthoDB" id="1918685at2759"/>